<keyword evidence="2" id="KW-0472">Membrane</keyword>
<dbReference type="InterPro" id="IPR014886">
    <property type="entry name" value="La_xRRM"/>
</dbReference>
<organism evidence="4 5">
    <name type="scientific">Digitaria exilis</name>
    <dbReference type="NCBI Taxonomy" id="1010633"/>
    <lineage>
        <taxon>Eukaryota</taxon>
        <taxon>Viridiplantae</taxon>
        <taxon>Streptophyta</taxon>
        <taxon>Embryophyta</taxon>
        <taxon>Tracheophyta</taxon>
        <taxon>Spermatophyta</taxon>
        <taxon>Magnoliopsida</taxon>
        <taxon>Liliopsida</taxon>
        <taxon>Poales</taxon>
        <taxon>Poaceae</taxon>
        <taxon>PACMAD clade</taxon>
        <taxon>Panicoideae</taxon>
        <taxon>Panicodae</taxon>
        <taxon>Paniceae</taxon>
        <taxon>Anthephorinae</taxon>
        <taxon>Digitaria</taxon>
    </lineage>
</organism>
<dbReference type="Gene3D" id="3.30.70.330">
    <property type="match status" value="1"/>
</dbReference>
<dbReference type="EMBL" id="JACEFO010002627">
    <property type="protein sequence ID" value="KAF8653361.1"/>
    <property type="molecule type" value="Genomic_DNA"/>
</dbReference>
<keyword evidence="2" id="KW-0812">Transmembrane</keyword>
<keyword evidence="2" id="KW-1133">Transmembrane helix</keyword>
<name>A0A835A677_9POAL</name>
<accession>A0A835A677</accession>
<protein>
    <recommendedName>
        <fullName evidence="3">XRRM domain-containing protein</fullName>
    </recommendedName>
</protein>
<dbReference type="GO" id="GO:0003723">
    <property type="term" value="F:RNA binding"/>
    <property type="evidence" value="ECO:0007669"/>
    <property type="project" value="UniProtKB-KW"/>
</dbReference>
<dbReference type="Pfam" id="PF08777">
    <property type="entry name" value="RRM_3"/>
    <property type="match status" value="1"/>
</dbReference>
<dbReference type="InterPro" id="IPR012677">
    <property type="entry name" value="Nucleotide-bd_a/b_plait_sf"/>
</dbReference>
<evidence type="ECO:0000313" key="5">
    <source>
        <dbReference type="Proteomes" id="UP000636709"/>
    </source>
</evidence>
<evidence type="ECO:0000256" key="1">
    <source>
        <dbReference type="ARBA" id="ARBA00022884"/>
    </source>
</evidence>
<evidence type="ECO:0000313" key="4">
    <source>
        <dbReference type="EMBL" id="KAF8653361.1"/>
    </source>
</evidence>
<dbReference type="Proteomes" id="UP000636709">
    <property type="component" value="Unassembled WGS sequence"/>
</dbReference>
<sequence>MKTYISMHLVASIDSCMVKLLKTYFLIIFFLLKYVDFSIGDDSGYLRFEDSKAAEKARMVSVLADEGGLIIKDHIITLEPVTGKNSIFLLSLIDFLKLKLGYIIEKTVSYISVSTGEAEKDYWSRIRGLQENHKDNRSYKGKYYFVLGWLCFILPLYVLFCSALSQEVNKK</sequence>
<feature type="transmembrane region" description="Helical" evidence="2">
    <location>
        <begin position="21"/>
        <end position="39"/>
    </location>
</feature>
<keyword evidence="1" id="KW-0694">RNA-binding</keyword>
<proteinExistence type="predicted"/>
<dbReference type="AlphaFoldDB" id="A0A835A677"/>
<evidence type="ECO:0000256" key="2">
    <source>
        <dbReference type="SAM" id="Phobius"/>
    </source>
</evidence>
<keyword evidence="5" id="KW-1185">Reference proteome</keyword>
<feature type="domain" description="XRRM" evidence="3">
    <location>
        <begin position="31"/>
        <end position="84"/>
    </location>
</feature>
<feature type="transmembrane region" description="Helical" evidence="2">
    <location>
        <begin position="143"/>
        <end position="165"/>
    </location>
</feature>
<reference evidence="4" key="1">
    <citation type="submission" date="2020-07" db="EMBL/GenBank/DDBJ databases">
        <title>Genome sequence and genetic diversity analysis of an under-domesticated orphan crop, white fonio (Digitaria exilis).</title>
        <authorList>
            <person name="Bennetzen J.L."/>
            <person name="Chen S."/>
            <person name="Ma X."/>
            <person name="Wang X."/>
            <person name="Yssel A.E.J."/>
            <person name="Chaluvadi S.R."/>
            <person name="Johnson M."/>
            <person name="Gangashetty P."/>
            <person name="Hamidou F."/>
            <person name="Sanogo M.D."/>
            <person name="Zwaenepoel A."/>
            <person name="Wallace J."/>
            <person name="Van De Peer Y."/>
            <person name="Van Deynze A."/>
        </authorList>
    </citation>
    <scope>NUCLEOTIDE SEQUENCE</scope>
    <source>
        <tissue evidence="4">Leaves</tissue>
    </source>
</reference>
<evidence type="ECO:0000259" key="3">
    <source>
        <dbReference type="Pfam" id="PF08777"/>
    </source>
</evidence>
<comment type="caution">
    <text evidence="4">The sequence shown here is derived from an EMBL/GenBank/DDBJ whole genome shotgun (WGS) entry which is preliminary data.</text>
</comment>
<dbReference type="OrthoDB" id="1751793at2759"/>
<gene>
    <name evidence="4" type="ORF">HU200_062287</name>
</gene>